<gene>
    <name evidence="2" type="ORF">IWZ03DRAFT_129014</name>
</gene>
<sequence>MNSLSNYQCSSKTTLENKGLYFLIISTIEPASAFGLACNVFTVVDFSVKVVAKSREMYQNGAAAELDSLRSIVGDLEKSNAELSKSIEVDAGSTILEKEMQALCDDCSKQATKLLVKMNRLQGEKKLTLKNVPKAMKLVWKKDELDEAVRVLESYQARINTRLLIEMRYSLRPEVRSTVD</sequence>
<comment type="caution">
    <text evidence="2">The sequence shown here is derived from an EMBL/GenBank/DDBJ whole genome shotgun (WGS) entry which is preliminary data.</text>
</comment>
<evidence type="ECO:0000313" key="3">
    <source>
        <dbReference type="Proteomes" id="UP001363622"/>
    </source>
</evidence>
<dbReference type="Proteomes" id="UP001363622">
    <property type="component" value="Unassembled WGS sequence"/>
</dbReference>
<dbReference type="EMBL" id="JBBPHU010000003">
    <property type="protein sequence ID" value="KAK7520069.1"/>
    <property type="molecule type" value="Genomic_DNA"/>
</dbReference>
<evidence type="ECO:0000313" key="2">
    <source>
        <dbReference type="EMBL" id="KAK7520069.1"/>
    </source>
</evidence>
<keyword evidence="1" id="KW-1133">Transmembrane helix</keyword>
<name>A0ABR1KTD7_9PEZI</name>
<protein>
    <submittedName>
        <fullName evidence="2">Uncharacterized protein</fullName>
    </submittedName>
</protein>
<keyword evidence="3" id="KW-1185">Reference proteome</keyword>
<evidence type="ECO:0000256" key="1">
    <source>
        <dbReference type="SAM" id="Phobius"/>
    </source>
</evidence>
<keyword evidence="1" id="KW-0472">Membrane</keyword>
<feature type="transmembrane region" description="Helical" evidence="1">
    <location>
        <begin position="20"/>
        <end position="48"/>
    </location>
</feature>
<proteinExistence type="predicted"/>
<keyword evidence="1" id="KW-0812">Transmembrane</keyword>
<organism evidence="2 3">
    <name type="scientific">Phyllosticta citriasiana</name>
    <dbReference type="NCBI Taxonomy" id="595635"/>
    <lineage>
        <taxon>Eukaryota</taxon>
        <taxon>Fungi</taxon>
        <taxon>Dikarya</taxon>
        <taxon>Ascomycota</taxon>
        <taxon>Pezizomycotina</taxon>
        <taxon>Dothideomycetes</taxon>
        <taxon>Dothideomycetes incertae sedis</taxon>
        <taxon>Botryosphaeriales</taxon>
        <taxon>Phyllostictaceae</taxon>
        <taxon>Phyllosticta</taxon>
    </lineage>
</organism>
<reference evidence="2 3" key="1">
    <citation type="submission" date="2024-04" db="EMBL/GenBank/DDBJ databases">
        <title>Phyllosticta paracitricarpa is synonymous to the EU quarantine fungus P. citricarpa based on phylogenomic analyses.</title>
        <authorList>
            <consortium name="Lawrence Berkeley National Laboratory"/>
            <person name="Van Ingen-Buijs V.A."/>
            <person name="Van Westerhoven A.C."/>
            <person name="Haridas S."/>
            <person name="Skiadas P."/>
            <person name="Martin F."/>
            <person name="Groenewald J.Z."/>
            <person name="Crous P.W."/>
            <person name="Seidl M.F."/>
        </authorList>
    </citation>
    <scope>NUCLEOTIDE SEQUENCE [LARGE SCALE GENOMIC DNA]</scope>
    <source>
        <strain evidence="2 3">CBS 123371</strain>
    </source>
</reference>
<accession>A0ABR1KTD7</accession>